<protein>
    <recommendedName>
        <fullName evidence="3 4">Dephospho-CoA kinase</fullName>
        <ecNumber evidence="3 4">2.7.1.24</ecNumber>
    </recommendedName>
    <alternativeName>
        <fullName evidence="3">Dephosphocoenzyme A kinase</fullName>
    </alternativeName>
</protein>
<keyword evidence="3" id="KW-0963">Cytoplasm</keyword>
<name>A0AB35UNX8_9FIRM</name>
<comment type="similarity">
    <text evidence="3">Belongs to the CoaE family.</text>
</comment>
<dbReference type="CDD" id="cd02022">
    <property type="entry name" value="DPCK"/>
    <property type="match status" value="1"/>
</dbReference>
<comment type="function">
    <text evidence="3">Catalyzes the phosphorylation of the 3'-hydroxyl group of dephosphocoenzyme A to form coenzyme A.</text>
</comment>
<dbReference type="HAMAP" id="MF_00376">
    <property type="entry name" value="Dephospho_CoA_kinase"/>
    <property type="match status" value="1"/>
</dbReference>
<keyword evidence="3 5" id="KW-0808">Transferase</keyword>
<evidence type="ECO:0000313" key="5">
    <source>
        <dbReference type="EMBL" id="MDY5167824.1"/>
    </source>
</evidence>
<reference evidence="5" key="1">
    <citation type="submission" date="2022-03" db="EMBL/GenBank/DDBJ databases">
        <title>First case of bacteraemia caused by Dielma fastidiosa in a patient hospitalised with diverticulitis.</title>
        <authorList>
            <person name="Forman-Ankjaer B."/>
            <person name="Hvid-Jensen F."/>
            <person name="Kobel C.M."/>
            <person name="Greve T."/>
        </authorList>
    </citation>
    <scope>NUCLEOTIDE SEQUENCE</scope>
    <source>
        <strain evidence="5">AUH_DF_2021</strain>
    </source>
</reference>
<dbReference type="EC" id="2.7.1.24" evidence="3 4"/>
<comment type="caution">
    <text evidence="5">The sequence shown here is derived from an EMBL/GenBank/DDBJ whole genome shotgun (WGS) entry which is preliminary data.</text>
</comment>
<dbReference type="GO" id="GO:0015937">
    <property type="term" value="P:coenzyme A biosynthetic process"/>
    <property type="evidence" value="ECO:0007669"/>
    <property type="project" value="UniProtKB-UniRule"/>
</dbReference>
<comment type="subcellular location">
    <subcellularLocation>
        <location evidence="3">Cytoplasm</location>
    </subcellularLocation>
</comment>
<dbReference type="AlphaFoldDB" id="A0AB35UNX8"/>
<dbReference type="PANTHER" id="PTHR10695">
    <property type="entry name" value="DEPHOSPHO-COA KINASE-RELATED"/>
    <property type="match status" value="1"/>
</dbReference>
<dbReference type="GO" id="GO:0004140">
    <property type="term" value="F:dephospho-CoA kinase activity"/>
    <property type="evidence" value="ECO:0007669"/>
    <property type="project" value="UniProtKB-UniRule"/>
</dbReference>
<keyword evidence="1 3" id="KW-0547">Nucleotide-binding</keyword>
<evidence type="ECO:0000256" key="2">
    <source>
        <dbReference type="ARBA" id="ARBA00022840"/>
    </source>
</evidence>
<dbReference type="NCBIfam" id="TIGR00152">
    <property type="entry name" value="dephospho-CoA kinase"/>
    <property type="match status" value="1"/>
</dbReference>
<proteinExistence type="inferred from homology"/>
<feature type="binding site" evidence="3">
    <location>
        <begin position="14"/>
        <end position="19"/>
    </location>
    <ligand>
        <name>ATP</name>
        <dbReference type="ChEBI" id="CHEBI:30616"/>
    </ligand>
</feature>
<dbReference type="RefSeq" id="WP_320883497.1">
    <property type="nucleotide sequence ID" value="NZ_BAABZA010000001.1"/>
</dbReference>
<dbReference type="Proteomes" id="UP001276902">
    <property type="component" value="Unassembled WGS sequence"/>
</dbReference>
<sequence length="202" mass="22548">MPEKKVIAITGIIGSGKSTLSKALRERGYLVIDCDQGSRLCCDKGTLGYQQMIDAFSACILDAAGNIDRQKLASLVFADPEKRKQLEAIQHPLILAWVKEQCAASTDALIFVEVPLLFESGWEKYFDESWVVVADEAVVIKRLKQNRGMDDEAIKARLKTQMKSEMKIKKADHVIVNNASLEELQSQIDSLLHGVDKRDGKR</sequence>
<dbReference type="InterPro" id="IPR001977">
    <property type="entry name" value="Depp_CoAkinase"/>
</dbReference>
<evidence type="ECO:0000313" key="6">
    <source>
        <dbReference type="Proteomes" id="UP001276902"/>
    </source>
</evidence>
<accession>A0AB35UNX8</accession>
<evidence type="ECO:0000256" key="1">
    <source>
        <dbReference type="ARBA" id="ARBA00022741"/>
    </source>
</evidence>
<keyword evidence="3" id="KW-0173">Coenzyme A biosynthesis</keyword>
<organism evidence="5 6">
    <name type="scientific">Dielma fastidiosa</name>
    <dbReference type="NCBI Taxonomy" id="1034346"/>
    <lineage>
        <taxon>Bacteria</taxon>
        <taxon>Bacillati</taxon>
        <taxon>Bacillota</taxon>
        <taxon>Erysipelotrichia</taxon>
        <taxon>Erysipelotrichales</taxon>
        <taxon>Erysipelotrichaceae</taxon>
        <taxon>Dielma</taxon>
    </lineage>
</organism>
<keyword evidence="2 3" id="KW-0067">ATP-binding</keyword>
<dbReference type="InterPro" id="IPR027417">
    <property type="entry name" value="P-loop_NTPase"/>
</dbReference>
<evidence type="ECO:0000256" key="4">
    <source>
        <dbReference type="NCBIfam" id="TIGR00152"/>
    </source>
</evidence>
<dbReference type="GO" id="GO:0005737">
    <property type="term" value="C:cytoplasm"/>
    <property type="evidence" value="ECO:0007669"/>
    <property type="project" value="UniProtKB-SubCell"/>
</dbReference>
<dbReference type="Pfam" id="PF01121">
    <property type="entry name" value="CoaE"/>
    <property type="match status" value="1"/>
</dbReference>
<gene>
    <name evidence="3 5" type="primary">coaE</name>
    <name evidence="5" type="ORF">MQE39_06805</name>
</gene>
<comment type="pathway">
    <text evidence="3">Cofactor biosynthesis; coenzyme A biosynthesis; CoA from (R)-pantothenate: step 5/5.</text>
</comment>
<dbReference type="PANTHER" id="PTHR10695:SF46">
    <property type="entry name" value="BIFUNCTIONAL COENZYME A SYNTHASE-RELATED"/>
    <property type="match status" value="1"/>
</dbReference>
<keyword evidence="3 5" id="KW-0418">Kinase</keyword>
<dbReference type="EMBL" id="JALDAW010000011">
    <property type="protein sequence ID" value="MDY5167824.1"/>
    <property type="molecule type" value="Genomic_DNA"/>
</dbReference>
<dbReference type="SUPFAM" id="SSF52540">
    <property type="entry name" value="P-loop containing nucleoside triphosphate hydrolases"/>
    <property type="match status" value="1"/>
</dbReference>
<dbReference type="Gene3D" id="3.40.50.300">
    <property type="entry name" value="P-loop containing nucleotide triphosphate hydrolases"/>
    <property type="match status" value="1"/>
</dbReference>
<evidence type="ECO:0000256" key="3">
    <source>
        <dbReference type="HAMAP-Rule" id="MF_00376"/>
    </source>
</evidence>
<dbReference type="GO" id="GO:0005524">
    <property type="term" value="F:ATP binding"/>
    <property type="evidence" value="ECO:0007669"/>
    <property type="project" value="UniProtKB-UniRule"/>
</dbReference>
<comment type="catalytic activity">
    <reaction evidence="3">
        <text>3'-dephospho-CoA + ATP = ADP + CoA + H(+)</text>
        <dbReference type="Rhea" id="RHEA:18245"/>
        <dbReference type="ChEBI" id="CHEBI:15378"/>
        <dbReference type="ChEBI" id="CHEBI:30616"/>
        <dbReference type="ChEBI" id="CHEBI:57287"/>
        <dbReference type="ChEBI" id="CHEBI:57328"/>
        <dbReference type="ChEBI" id="CHEBI:456216"/>
        <dbReference type="EC" id="2.7.1.24"/>
    </reaction>
</comment>
<dbReference type="PROSITE" id="PS51219">
    <property type="entry name" value="DPCK"/>
    <property type="match status" value="1"/>
</dbReference>